<evidence type="ECO:0000313" key="3">
    <source>
        <dbReference type="Proteomes" id="UP000193781"/>
    </source>
</evidence>
<name>A0A1X2A033_9MYCO</name>
<accession>A0A1X2A033</accession>
<reference evidence="2 3" key="1">
    <citation type="submission" date="2016-01" db="EMBL/GenBank/DDBJ databases">
        <title>The new phylogeny of the genus Mycobacterium.</title>
        <authorList>
            <person name="Tarcisio F."/>
            <person name="Conor M."/>
            <person name="Antonella G."/>
            <person name="Elisabetta G."/>
            <person name="Giulia F.S."/>
            <person name="Sara T."/>
            <person name="Anna F."/>
            <person name="Clotilde B."/>
            <person name="Roberto B."/>
            <person name="Veronica D.S."/>
            <person name="Fabio R."/>
            <person name="Monica P."/>
            <person name="Olivier J."/>
            <person name="Enrico T."/>
            <person name="Nicola S."/>
        </authorList>
    </citation>
    <scope>NUCLEOTIDE SEQUENCE [LARGE SCALE GENOMIC DNA]</scope>
    <source>
        <strain evidence="2 3">DSM 44803</strain>
    </source>
</reference>
<feature type="region of interest" description="Disordered" evidence="1">
    <location>
        <begin position="100"/>
        <end position="239"/>
    </location>
</feature>
<dbReference type="EMBL" id="LQPH01000024">
    <property type="protein sequence ID" value="ORW33976.1"/>
    <property type="molecule type" value="Genomic_DNA"/>
</dbReference>
<feature type="compositionally biased region" description="Basic and acidic residues" evidence="1">
    <location>
        <begin position="177"/>
        <end position="194"/>
    </location>
</feature>
<evidence type="ECO:0008006" key="4">
    <source>
        <dbReference type="Google" id="ProtNLM"/>
    </source>
</evidence>
<keyword evidence="3" id="KW-1185">Reference proteome</keyword>
<feature type="compositionally biased region" description="Basic and acidic residues" evidence="1">
    <location>
        <begin position="109"/>
        <end position="123"/>
    </location>
</feature>
<dbReference type="RefSeq" id="WP_052742835.1">
    <property type="nucleotide sequence ID" value="NZ_JACPNT010000064.1"/>
</dbReference>
<organism evidence="2 3">
    <name type="scientific">Mycobacterium nebraskense</name>
    <dbReference type="NCBI Taxonomy" id="244292"/>
    <lineage>
        <taxon>Bacteria</taxon>
        <taxon>Bacillati</taxon>
        <taxon>Actinomycetota</taxon>
        <taxon>Actinomycetes</taxon>
        <taxon>Mycobacteriales</taxon>
        <taxon>Mycobacteriaceae</taxon>
        <taxon>Mycobacterium</taxon>
    </lineage>
</organism>
<feature type="compositionally biased region" description="Pro residues" evidence="1">
    <location>
        <begin position="124"/>
        <end position="134"/>
    </location>
</feature>
<proteinExistence type="predicted"/>
<protein>
    <recommendedName>
        <fullName evidence="4">ESX-1 secretion-associated protein EspJ</fullName>
    </recommendedName>
</protein>
<gene>
    <name evidence="2" type="ORF">AWC17_00630</name>
</gene>
<dbReference type="AlphaFoldDB" id="A0A1X2A033"/>
<dbReference type="Proteomes" id="UP000193781">
    <property type="component" value="Unassembled WGS sequence"/>
</dbReference>
<evidence type="ECO:0000256" key="1">
    <source>
        <dbReference type="SAM" id="MobiDB-lite"/>
    </source>
</evidence>
<sequence length="239" mass="23910">MIEPLVVEPSRLETAGNALQHLPFPVPPAPIVAPGTDSVSAAINATLPIIESPVTDGLPAVKAALTKTGSSIAAAAGMYTDTDQRLGDHLNQVQFLAAAKEPAGGSSGDKPETDKPKDGDKPGPSKPTPQPGMPTPQLGEMGGAGGSLGSVMQGMQGAMGSLQGMQGAGATPQLADSNKKDQSPADEDRLVDESKADEEDGRPEAHADGAAPGAETAEKAPAGPSTSGRPDATPSEVTL</sequence>
<evidence type="ECO:0000313" key="2">
    <source>
        <dbReference type="EMBL" id="ORW33976.1"/>
    </source>
</evidence>
<comment type="caution">
    <text evidence="2">The sequence shown here is derived from an EMBL/GenBank/DDBJ whole genome shotgun (WGS) entry which is preliminary data.</text>
</comment>